<feature type="compositionally biased region" description="Low complexity" evidence="1">
    <location>
        <begin position="70"/>
        <end position="92"/>
    </location>
</feature>
<reference evidence="2" key="1">
    <citation type="submission" date="2022-09" db="EMBL/GenBank/DDBJ databases">
        <title>Enrichment on poylsaccharides allowed isolation of novel metabolic and taxonomic groups of Haloarchaea.</title>
        <authorList>
            <person name="Sorokin D.Y."/>
            <person name="Elcheninov A.G."/>
            <person name="Khizhniak T.V."/>
            <person name="Kolganova T.V."/>
            <person name="Kublanov I.V."/>
        </authorList>
    </citation>
    <scope>NUCLEOTIDE SEQUENCE</scope>
    <source>
        <strain evidence="2">AArc-xg1-1</strain>
    </source>
</reference>
<protein>
    <submittedName>
        <fullName evidence="2">Uncharacterized protein</fullName>
    </submittedName>
</protein>
<gene>
    <name evidence="2" type="ORF">OB960_20665</name>
</gene>
<evidence type="ECO:0000256" key="1">
    <source>
        <dbReference type="SAM" id="MobiDB-lite"/>
    </source>
</evidence>
<dbReference type="EMBL" id="JAOPKA010000018">
    <property type="protein sequence ID" value="MCU4743802.1"/>
    <property type="molecule type" value="Genomic_DNA"/>
</dbReference>
<organism evidence="2 3">
    <name type="scientific">Natronoglomus mannanivorans</name>
    <dbReference type="NCBI Taxonomy" id="2979990"/>
    <lineage>
        <taxon>Archaea</taxon>
        <taxon>Methanobacteriati</taxon>
        <taxon>Methanobacteriota</taxon>
        <taxon>Stenosarchaea group</taxon>
        <taxon>Halobacteria</taxon>
        <taxon>Halobacteriales</taxon>
        <taxon>Natrialbaceae</taxon>
        <taxon>Natronoglomus</taxon>
    </lineage>
</organism>
<proteinExistence type="predicted"/>
<evidence type="ECO:0000313" key="3">
    <source>
        <dbReference type="Proteomes" id="UP001321018"/>
    </source>
</evidence>
<dbReference type="Proteomes" id="UP001321018">
    <property type="component" value="Unassembled WGS sequence"/>
</dbReference>
<sequence>MSSNSSTDDGVLTPDDLRLDDDRVDELGDNRYLVRSDRSAPAGGSAPSDTLPAVEMSADASANTDVDASANTNTDDGKTADATTSSSDSAVTPFDFPLADANADHGLESVPGSGESDTMSEAGESEPAFDTTVEPREPGTTAEPRGPDSPESHSLESTPDTSDTHPLESSPDPHGIDVTLKTDGELAHLQTTSRDVREVFAEMLTWYADQLDDDLSPAQVLKVMLATTDLEA</sequence>
<dbReference type="AlphaFoldDB" id="A0AAP2Z234"/>
<evidence type="ECO:0000313" key="2">
    <source>
        <dbReference type="EMBL" id="MCU4743802.1"/>
    </source>
</evidence>
<comment type="caution">
    <text evidence="2">The sequence shown here is derived from an EMBL/GenBank/DDBJ whole genome shotgun (WGS) entry which is preliminary data.</text>
</comment>
<feature type="compositionally biased region" description="Basic and acidic residues" evidence="1">
    <location>
        <begin position="15"/>
        <end position="38"/>
    </location>
</feature>
<dbReference type="RefSeq" id="WP_338005613.1">
    <property type="nucleotide sequence ID" value="NZ_JAOPKA010000018.1"/>
</dbReference>
<accession>A0AAP2Z234</accession>
<feature type="compositionally biased region" description="Basic and acidic residues" evidence="1">
    <location>
        <begin position="145"/>
        <end position="154"/>
    </location>
</feature>
<dbReference type="InterPro" id="IPR055923">
    <property type="entry name" value="DUF7500"/>
</dbReference>
<name>A0AAP2Z234_9EURY</name>
<dbReference type="Pfam" id="PF24332">
    <property type="entry name" value="DUF7500"/>
    <property type="match status" value="1"/>
</dbReference>
<feature type="region of interest" description="Disordered" evidence="1">
    <location>
        <begin position="1"/>
        <end position="177"/>
    </location>
</feature>